<keyword evidence="1" id="KW-0472">Membrane</keyword>
<dbReference type="RefSeq" id="WP_227600520.1">
    <property type="nucleotide sequence ID" value="NZ_JAJEPX010000013.1"/>
</dbReference>
<evidence type="ECO:0000313" key="3">
    <source>
        <dbReference type="EMBL" id="MCC2176651.1"/>
    </source>
</evidence>
<protein>
    <submittedName>
        <fullName evidence="3">Tape measure protein</fullName>
    </submittedName>
</protein>
<feature type="domain" description="Tape measure protein N-terminal" evidence="2">
    <location>
        <begin position="104"/>
        <end position="289"/>
    </location>
</feature>
<keyword evidence="4" id="KW-1185">Reference proteome</keyword>
<evidence type="ECO:0000313" key="4">
    <source>
        <dbReference type="Proteomes" id="UP001298753"/>
    </source>
</evidence>
<dbReference type="Pfam" id="PF20155">
    <property type="entry name" value="TMP_3"/>
    <property type="match status" value="1"/>
</dbReference>
<feature type="transmembrane region" description="Helical" evidence="1">
    <location>
        <begin position="305"/>
        <end position="326"/>
    </location>
</feature>
<keyword evidence="1" id="KW-1133">Transmembrane helix</keyword>
<gene>
    <name evidence="3" type="ORF">LKD22_05875</name>
</gene>
<feature type="transmembrane region" description="Helical" evidence="1">
    <location>
        <begin position="347"/>
        <end position="371"/>
    </location>
</feature>
<name>A0AAW4VUQ2_9FIRM</name>
<proteinExistence type="predicted"/>
<sequence>MALSNTVQLRDGMSNVLSRIASSLSTVNDRFERMQSLTEQAAPTGLYSQFNSELTGVREELTRTVSEVEELRSSMTSAQPPAENLTASLKKLGTAFLGSKLVSGIVSMSDEMTQTTARLNLMNDGLQSTADLQELIYQSAMRSRGAYNATADAVAKMGLLAGDAFSSNQETIAFVEQLNKQFKIAGTSAEGQAAAMLQITQAMGSGVLRGEELNSVFEQAPTIIQSIADYLGVSVGEIRSMAQEGELTASVVKSALLSSAEETNQKFNEIPLTWSDVWTQASNMAIMALQPLLEAINWVANNIEVIGPLVLAAAAAFALFAVAANWTKICAAATKALTAAQKMLNAVMSLNPIVLIIGSIIILIGVIAAYINYTNRAKNETTSAVGVICGLFAMAGAFVYNMFYLPVYNVIADLINFLGNVFQHPIASIEILFLQLSQYVVGVIRGMVRTIEKLINLIPGVKINITSGLDTFYDSYTDSLQKIKNQSGWTEYVKHKEKIEYSTAYANGYNWGANLQNSISEKLGLDLPDDPATGLLSNIVDNTAQIADDVSVSSDDIKLLRDIAERQVINKYTTAEIKVEMVNHNNISNEMDLDGVVNLLEAKVTEALVTSAEGVHI</sequence>
<feature type="transmembrane region" description="Helical" evidence="1">
    <location>
        <begin position="383"/>
        <end position="405"/>
    </location>
</feature>
<dbReference type="GeneID" id="98659885"/>
<dbReference type="InterPro" id="IPR013491">
    <property type="entry name" value="Tape_meas_N"/>
</dbReference>
<dbReference type="Proteomes" id="UP001298753">
    <property type="component" value="Unassembled WGS sequence"/>
</dbReference>
<comment type="caution">
    <text evidence="3">The sequence shown here is derived from an EMBL/GenBank/DDBJ whole genome shotgun (WGS) entry which is preliminary data.</text>
</comment>
<keyword evidence="1" id="KW-0812">Transmembrane</keyword>
<accession>A0AAW4VUQ2</accession>
<evidence type="ECO:0000256" key="1">
    <source>
        <dbReference type="SAM" id="Phobius"/>
    </source>
</evidence>
<evidence type="ECO:0000259" key="2">
    <source>
        <dbReference type="Pfam" id="PF20155"/>
    </source>
</evidence>
<dbReference type="AlphaFoldDB" id="A0AAW4VUQ2"/>
<reference evidence="3 4" key="1">
    <citation type="submission" date="2021-10" db="EMBL/GenBank/DDBJ databases">
        <title>Anaerobic single-cell dispensing facilitates the cultivation of human gut bacteria.</title>
        <authorList>
            <person name="Afrizal A."/>
        </authorList>
    </citation>
    <scope>NUCLEOTIDE SEQUENCE [LARGE SCALE GENOMIC DNA]</scope>
    <source>
        <strain evidence="3 4">CLA-AA-H270</strain>
    </source>
</reference>
<dbReference type="NCBIfam" id="TIGR02675">
    <property type="entry name" value="tape_meas_nterm"/>
    <property type="match status" value="1"/>
</dbReference>
<organism evidence="3 4">
    <name type="scientific">Agathobaculum butyriciproducens</name>
    <dbReference type="NCBI Taxonomy" id="1628085"/>
    <lineage>
        <taxon>Bacteria</taxon>
        <taxon>Bacillati</taxon>
        <taxon>Bacillota</taxon>
        <taxon>Clostridia</taxon>
        <taxon>Eubacteriales</taxon>
        <taxon>Butyricicoccaceae</taxon>
        <taxon>Agathobaculum</taxon>
    </lineage>
</organism>
<dbReference type="EMBL" id="JAJEPX010000013">
    <property type="protein sequence ID" value="MCC2176651.1"/>
    <property type="molecule type" value="Genomic_DNA"/>
</dbReference>